<dbReference type="PANTHER" id="PTHR34297:SF3">
    <property type="entry name" value="ALKALINE SHOCK PROTEIN 23"/>
    <property type="match status" value="1"/>
</dbReference>
<sequence>MQNGTQSEKTTTTEKSGVKGNLTFDDKVIQKIIGIALSEVDGLLTIDGGFFANVAEKLVNTSDVTSGIDVEVGKKQVAVDLDIVAEYGIDISKLYDKIKNVIVREVKNMTELEVIEVNVHVVDVKTKEQHEKDSISLQDRLSDATDKTKEAFSNGAKKSKETLSDSVDKVTSDNKSSRVN</sequence>
<comment type="caution">
    <text evidence="4">The sequence shown here is derived from an EMBL/GenBank/DDBJ whole genome shotgun (WGS) entry which is preliminary data.</text>
</comment>
<reference evidence="4 5" key="1">
    <citation type="submission" date="2019-01" db="EMBL/GenBank/DDBJ databases">
        <title>Colonization of the human gut by bovine bacteria present in Parmesan cheese.</title>
        <authorList>
            <person name="Lugli G.A."/>
            <person name="Milani C."/>
        </authorList>
    </citation>
    <scope>NUCLEOTIDE SEQUENCE [LARGE SCALE GENOMIC DNA]</scope>
    <source>
        <strain evidence="4 5">LDELB18P1</strain>
    </source>
</reference>
<evidence type="ECO:0000256" key="1">
    <source>
        <dbReference type="ARBA" id="ARBA00005721"/>
    </source>
</evidence>
<dbReference type="AlphaFoldDB" id="A0A4Q7DX76"/>
<evidence type="ECO:0000256" key="2">
    <source>
        <dbReference type="ARBA" id="ARBA00039575"/>
    </source>
</evidence>
<evidence type="ECO:0000313" key="4">
    <source>
        <dbReference type="EMBL" id="RZM15352.1"/>
    </source>
</evidence>
<proteinExistence type="inferred from homology"/>
<dbReference type="RefSeq" id="WP_130137829.1">
    <property type="nucleotide sequence ID" value="NZ_SETJ01000088.1"/>
</dbReference>
<gene>
    <name evidence="4" type="ORF">LDELB18P1_1916</name>
</gene>
<dbReference type="InterPro" id="IPR005531">
    <property type="entry name" value="Asp23"/>
</dbReference>
<feature type="region of interest" description="Disordered" evidence="3">
    <location>
        <begin position="133"/>
        <end position="180"/>
    </location>
</feature>
<dbReference type="Proteomes" id="UP000292818">
    <property type="component" value="Unassembled WGS sequence"/>
</dbReference>
<protein>
    <recommendedName>
        <fullName evidence="2">Stress response regulator gls24 homolog</fullName>
    </recommendedName>
</protein>
<comment type="similarity">
    <text evidence="1">Belongs to the asp23 family.</text>
</comment>
<dbReference type="EMBL" id="SETJ01000088">
    <property type="protein sequence ID" value="RZM15352.1"/>
    <property type="molecule type" value="Genomic_DNA"/>
</dbReference>
<dbReference type="PANTHER" id="PTHR34297">
    <property type="entry name" value="HYPOTHETICAL CYTOSOLIC PROTEIN-RELATED"/>
    <property type="match status" value="1"/>
</dbReference>
<feature type="compositionally biased region" description="Basic and acidic residues" evidence="3">
    <location>
        <begin position="158"/>
        <end position="180"/>
    </location>
</feature>
<evidence type="ECO:0000256" key="3">
    <source>
        <dbReference type="SAM" id="MobiDB-lite"/>
    </source>
</evidence>
<feature type="compositionally biased region" description="Basic and acidic residues" evidence="3">
    <location>
        <begin position="133"/>
        <end position="150"/>
    </location>
</feature>
<evidence type="ECO:0000313" key="5">
    <source>
        <dbReference type="Proteomes" id="UP000292818"/>
    </source>
</evidence>
<name>A0A4Q7DX76_9LACO</name>
<organism evidence="4 5">
    <name type="scientific">Lactobacillus delbrueckii</name>
    <dbReference type="NCBI Taxonomy" id="1584"/>
    <lineage>
        <taxon>Bacteria</taxon>
        <taxon>Bacillati</taxon>
        <taxon>Bacillota</taxon>
        <taxon>Bacilli</taxon>
        <taxon>Lactobacillales</taxon>
        <taxon>Lactobacillaceae</taxon>
        <taxon>Lactobacillus</taxon>
    </lineage>
</organism>
<dbReference type="Pfam" id="PF03780">
    <property type="entry name" value="Asp23"/>
    <property type="match status" value="1"/>
</dbReference>
<accession>A0A4Q7DX76</accession>